<dbReference type="GO" id="GO:0003677">
    <property type="term" value="F:DNA binding"/>
    <property type="evidence" value="ECO:0007669"/>
    <property type="project" value="UniProtKB-UniRule"/>
</dbReference>
<dbReference type="GeneID" id="63377866"/>
<dbReference type="GO" id="GO:0006269">
    <property type="term" value="P:DNA replication, synthesis of primer"/>
    <property type="evidence" value="ECO:0007669"/>
    <property type="project" value="UniProtKB-UniRule"/>
</dbReference>
<evidence type="ECO:0000256" key="11">
    <source>
        <dbReference type="ARBA" id="ARBA00044940"/>
    </source>
</evidence>
<dbReference type="Gene3D" id="1.10.860.10">
    <property type="entry name" value="DNAb Helicase, Chain A"/>
    <property type="match status" value="1"/>
</dbReference>
<dbReference type="PANTHER" id="PTHR30153:SF2">
    <property type="entry name" value="REPLICATIVE DNA HELICASE"/>
    <property type="match status" value="1"/>
</dbReference>
<dbReference type="SUPFAM" id="SSF48024">
    <property type="entry name" value="N-terminal domain of DnaB helicase"/>
    <property type="match status" value="1"/>
</dbReference>
<keyword evidence="10" id="KW-0413">Isomerase</keyword>
<dbReference type="Gene3D" id="3.40.50.300">
    <property type="entry name" value="P-loop containing nucleotide triphosphate hydrolases"/>
    <property type="match status" value="2"/>
</dbReference>
<sequence length="587" mass="68177">MNNTLHERDYILPHNLLAEKAVLGTILSIPEAISIVDQKLPIEAFYIEKHQIIYKVLLILYAKGMTIDFILLTTWLQNNALLLEVGGLSYILDLKNQLITSSKLDEYIALIYEKYIRRSLIELGEEIIESGYSTNIPLEKIFSKIEHQFFLITEKEETKRLISVKEGLEHILKEMEESLKTTVVPGLSSSFLELDSITQGFHKSDLIIIAGRPSMGKTAFAFNLAKNIASSQNKAVLFFSLEMSHQQLLYRLLASEVLISSTRLRSARIKQTEWDKINKVVKNLSKLNLYIDDTPTTSVGEMKLKVRTLEYEHQISIDLIIIDYLQLLEEISKVDNRVQELSKITRSLKKLARDLNVPIIVLSQLSRTVETRMNKRPILSDLRESGCIAFDYEKIFKNQVSQKFRQNSFLTLTWNGKTVEPQRIEQIKLTGQKPIYRVETILGYIIYVTNSHQLLTEHGWKRIDEIKLNDVICIKMLIRRYFNTKKSNIARLTWDKIININYKTLSTVYDLEIQKFSNYWINNLLVHNSIEQDADVVIMLYRDEYYNKKSLEKDTIEIILAKHRNGPIGSTKLQFDPKYLRFSSKKS</sequence>
<evidence type="ECO:0000256" key="6">
    <source>
        <dbReference type="ARBA" id="ARBA00022801"/>
    </source>
</evidence>
<dbReference type="InterPro" id="IPR036185">
    <property type="entry name" value="DNA_heli_DnaB-like_N_sf"/>
</dbReference>
<comment type="function">
    <text evidence="11">The intein is an endonuclease.</text>
</comment>
<dbReference type="SUPFAM" id="SSF52540">
    <property type="entry name" value="P-loop containing nucleoside triphosphate hydrolases"/>
    <property type="match status" value="1"/>
</dbReference>
<name>A0A7S6ZPD2_9STRA</name>
<comment type="similarity">
    <text evidence="1 13">Belongs to the helicase family. DnaB subfamily.</text>
</comment>
<dbReference type="InterPro" id="IPR027417">
    <property type="entry name" value="P-loop_NTPase"/>
</dbReference>
<dbReference type="InterPro" id="IPR007693">
    <property type="entry name" value="DNA_helicase_DnaB-like_N"/>
</dbReference>
<evidence type="ECO:0000256" key="2">
    <source>
        <dbReference type="ARBA" id="ARBA00022515"/>
    </source>
</evidence>
<keyword evidence="4" id="KW-0677">Repeat</keyword>
<dbReference type="InterPro" id="IPR016136">
    <property type="entry name" value="DNA_helicase_N/primase_C"/>
</dbReference>
<keyword evidence="2 13" id="KW-0639">Primosome</keyword>
<dbReference type="GO" id="GO:0016787">
    <property type="term" value="F:hydrolase activity"/>
    <property type="evidence" value="ECO:0007669"/>
    <property type="project" value="UniProtKB-KW"/>
</dbReference>
<comment type="catalytic activity">
    <reaction evidence="12 13">
        <text>ATP + H2O = ADP + phosphate + H(+)</text>
        <dbReference type="Rhea" id="RHEA:13065"/>
        <dbReference type="ChEBI" id="CHEBI:15377"/>
        <dbReference type="ChEBI" id="CHEBI:15378"/>
        <dbReference type="ChEBI" id="CHEBI:30616"/>
        <dbReference type="ChEBI" id="CHEBI:43474"/>
        <dbReference type="ChEBI" id="CHEBI:456216"/>
        <dbReference type="EC" id="5.6.2.3"/>
    </reaction>
</comment>
<evidence type="ECO:0000256" key="12">
    <source>
        <dbReference type="ARBA" id="ARBA00048954"/>
    </source>
</evidence>
<evidence type="ECO:0000256" key="9">
    <source>
        <dbReference type="ARBA" id="ARBA00023125"/>
    </source>
</evidence>
<dbReference type="CDD" id="cd00984">
    <property type="entry name" value="DnaB_C"/>
    <property type="match status" value="1"/>
</dbReference>
<geneLocation type="chloroplast" evidence="15"/>
<dbReference type="RefSeq" id="YP_010032369.1">
    <property type="nucleotide sequence ID" value="NC_053868.1"/>
</dbReference>
<evidence type="ECO:0000256" key="4">
    <source>
        <dbReference type="ARBA" id="ARBA00022737"/>
    </source>
</evidence>
<keyword evidence="6 13" id="KW-0378">Hydrolase</keyword>
<dbReference type="EMBL" id="MT226925">
    <property type="protein sequence ID" value="QOW07576.1"/>
    <property type="molecule type" value="Genomic_DNA"/>
</dbReference>
<keyword evidence="9 13" id="KW-0238">DNA-binding</keyword>
<dbReference type="InterPro" id="IPR030934">
    <property type="entry name" value="Intein_C"/>
</dbReference>
<dbReference type="Pfam" id="PF14890">
    <property type="entry name" value="Intein_splicing"/>
    <property type="match status" value="1"/>
</dbReference>
<dbReference type="EC" id="5.6.2.3" evidence="13"/>
<keyword evidence="5 13" id="KW-0547">Nucleotide-binding</keyword>
<dbReference type="PROSITE" id="PS50818">
    <property type="entry name" value="INTEIN_C_TER"/>
    <property type="match status" value="1"/>
</dbReference>
<dbReference type="InterPro" id="IPR036844">
    <property type="entry name" value="Hint_dom_sf"/>
</dbReference>
<comment type="function">
    <text evidence="13">The main replicative DNA helicase, it participates in initiation and elongation during chromosome replication. Travels ahead of the DNA replisome, separating dsDNA into templates for DNA synthesis. A processive ATP-dependent 5'-3' DNA helicase it has DNA-dependent ATPase activity.</text>
</comment>
<evidence type="ECO:0000256" key="10">
    <source>
        <dbReference type="ARBA" id="ARBA00023235"/>
    </source>
</evidence>
<accession>A0A7S6ZPD2</accession>
<evidence type="ECO:0000313" key="15">
    <source>
        <dbReference type="EMBL" id="QOW07576.1"/>
    </source>
</evidence>
<dbReference type="InterPro" id="IPR007694">
    <property type="entry name" value="DNA_helicase_DnaB-like_C"/>
</dbReference>
<dbReference type="GO" id="GO:0005524">
    <property type="term" value="F:ATP binding"/>
    <property type="evidence" value="ECO:0007669"/>
    <property type="project" value="UniProtKB-UniRule"/>
</dbReference>
<evidence type="ECO:0000256" key="13">
    <source>
        <dbReference type="RuleBase" id="RU362085"/>
    </source>
</evidence>
<dbReference type="Pfam" id="PF03796">
    <property type="entry name" value="DnaB_C"/>
    <property type="match status" value="1"/>
</dbReference>
<feature type="domain" description="SF4 helicase" evidence="14">
    <location>
        <begin position="529"/>
        <end position="587"/>
    </location>
</feature>
<reference evidence="15" key="1">
    <citation type="submission" date="2020-03" db="EMBL/GenBank/DDBJ databases">
        <title>Schizocladia ischiensis organellar genomes: estimating the origin of multicellularity in heterokonts and the emergence of shallow ocean ecosystems.</title>
        <authorList>
            <person name="Phillips N.E."/>
            <person name="Braun E.L."/>
            <person name="Boore J."/>
            <person name="Cheda B."/>
            <person name="Salomon M.P."/>
        </authorList>
    </citation>
    <scope>NUCLEOTIDE SEQUENCE</scope>
</reference>
<evidence type="ECO:0000256" key="7">
    <source>
        <dbReference type="ARBA" id="ARBA00022806"/>
    </source>
</evidence>
<proteinExistence type="inferred from homology"/>
<dbReference type="GO" id="GO:0005829">
    <property type="term" value="C:cytosol"/>
    <property type="evidence" value="ECO:0007669"/>
    <property type="project" value="TreeGrafter"/>
</dbReference>
<dbReference type="SUPFAM" id="SSF51294">
    <property type="entry name" value="Hedgehog/intein (Hint) domain"/>
    <property type="match status" value="1"/>
</dbReference>
<dbReference type="InterPro" id="IPR007692">
    <property type="entry name" value="DNA_helicase_DnaB"/>
</dbReference>
<dbReference type="Pfam" id="PF00772">
    <property type="entry name" value="DnaB"/>
    <property type="match status" value="1"/>
</dbReference>
<keyword evidence="15" id="KW-0934">Plastid</keyword>
<dbReference type="PANTHER" id="PTHR30153">
    <property type="entry name" value="REPLICATIVE DNA HELICASE DNAB"/>
    <property type="match status" value="1"/>
</dbReference>
<keyword evidence="3 13" id="KW-0235">DNA replication</keyword>
<organism evidence="15">
    <name type="scientific">Schizocladia ischiensis</name>
    <dbReference type="NCBI Taxonomy" id="196139"/>
    <lineage>
        <taxon>Eukaryota</taxon>
        <taxon>Sar</taxon>
        <taxon>Stramenopiles</taxon>
        <taxon>Ochrophyta</taxon>
        <taxon>PX clade</taxon>
        <taxon>Schizocladiophyceae</taxon>
        <taxon>Schizocladiales</taxon>
        <taxon>Schizocladiaceae</taxon>
        <taxon>Schizocladia</taxon>
    </lineage>
</organism>
<keyword evidence="15" id="KW-0150">Chloroplast</keyword>
<evidence type="ECO:0000256" key="3">
    <source>
        <dbReference type="ARBA" id="ARBA00022705"/>
    </source>
</evidence>
<keyword evidence="7 13" id="KW-0347">Helicase</keyword>
<dbReference type="CDD" id="cd00081">
    <property type="entry name" value="Hint"/>
    <property type="match status" value="1"/>
</dbReference>
<protein>
    <recommendedName>
        <fullName evidence="13">Replicative DNA helicase</fullName>
        <ecNumber evidence="13">5.6.2.3</ecNumber>
    </recommendedName>
</protein>
<evidence type="ECO:0000256" key="8">
    <source>
        <dbReference type="ARBA" id="ARBA00022840"/>
    </source>
</evidence>
<evidence type="ECO:0000256" key="1">
    <source>
        <dbReference type="ARBA" id="ARBA00008428"/>
    </source>
</evidence>
<dbReference type="PROSITE" id="PS51199">
    <property type="entry name" value="SF4_HELICASE"/>
    <property type="match status" value="2"/>
</dbReference>
<dbReference type="GO" id="GO:0043139">
    <property type="term" value="F:5'-3' DNA helicase activity"/>
    <property type="evidence" value="ECO:0007669"/>
    <property type="project" value="UniProtKB-EC"/>
</dbReference>
<feature type="domain" description="SF4 helicase" evidence="14">
    <location>
        <begin position="180"/>
        <end position="386"/>
    </location>
</feature>
<dbReference type="AlphaFoldDB" id="A0A7S6ZPD2"/>
<evidence type="ECO:0000259" key="14">
    <source>
        <dbReference type="PROSITE" id="PS51199"/>
    </source>
</evidence>
<evidence type="ECO:0000256" key="5">
    <source>
        <dbReference type="ARBA" id="ARBA00022741"/>
    </source>
</evidence>
<keyword evidence="8 13" id="KW-0067">ATP-binding</keyword>
<dbReference type="NCBIfam" id="TIGR00665">
    <property type="entry name" value="DnaB"/>
    <property type="match status" value="1"/>
</dbReference>
<gene>
    <name evidence="15" type="primary">dnaB</name>
</gene>